<accession>A0AAD3NV14</accession>
<dbReference type="PRINTS" id="PR00070">
    <property type="entry name" value="DHFR"/>
</dbReference>
<evidence type="ECO:0000256" key="6">
    <source>
        <dbReference type="ARBA" id="ARBA00023002"/>
    </source>
</evidence>
<dbReference type="PANTHER" id="PTHR48069">
    <property type="entry name" value="DIHYDROFOLATE REDUCTASE"/>
    <property type="match status" value="1"/>
</dbReference>
<evidence type="ECO:0000256" key="8">
    <source>
        <dbReference type="RuleBase" id="RU004474"/>
    </source>
</evidence>
<dbReference type="InterPro" id="IPR017925">
    <property type="entry name" value="DHFR_CS"/>
</dbReference>
<keyword evidence="5" id="KW-0521">NADP</keyword>
<dbReference type="CDD" id="cd00209">
    <property type="entry name" value="DHFR"/>
    <property type="match status" value="1"/>
</dbReference>
<comment type="similarity">
    <text evidence="2 8">Belongs to the dihydrofolate reductase family.</text>
</comment>
<dbReference type="InterPro" id="IPR024072">
    <property type="entry name" value="DHFR-like_dom_sf"/>
</dbReference>
<gene>
    <name evidence="10" type="ORF">SUGI_1512310</name>
</gene>
<keyword evidence="11" id="KW-1185">Reference proteome</keyword>
<evidence type="ECO:0000256" key="1">
    <source>
        <dbReference type="ARBA" id="ARBA00004903"/>
    </source>
</evidence>
<evidence type="ECO:0000313" key="10">
    <source>
        <dbReference type="EMBL" id="GLJ59518.1"/>
    </source>
</evidence>
<evidence type="ECO:0000256" key="7">
    <source>
        <dbReference type="ARBA" id="ARBA00048873"/>
    </source>
</evidence>
<dbReference type="EC" id="1.5.1.3" evidence="3"/>
<dbReference type="InterPro" id="IPR012259">
    <property type="entry name" value="DHFR"/>
</dbReference>
<evidence type="ECO:0000256" key="2">
    <source>
        <dbReference type="ARBA" id="ARBA00009539"/>
    </source>
</evidence>
<dbReference type="PANTHER" id="PTHR48069:SF3">
    <property type="entry name" value="DIHYDROFOLATE REDUCTASE"/>
    <property type="match status" value="1"/>
</dbReference>
<dbReference type="Gene3D" id="3.40.430.10">
    <property type="entry name" value="Dihydrofolate Reductase, subunit A"/>
    <property type="match status" value="1"/>
</dbReference>
<evidence type="ECO:0000259" key="9">
    <source>
        <dbReference type="PROSITE" id="PS51330"/>
    </source>
</evidence>
<dbReference type="SUPFAM" id="SSF53597">
    <property type="entry name" value="Dihydrofolate reductase-like"/>
    <property type="match status" value="1"/>
</dbReference>
<comment type="pathway">
    <text evidence="1">Cofactor biosynthesis; tetrahydrofolate biosynthesis; 5,6,7,8-tetrahydrofolate from 7,8-dihydrofolate: step 1/1.</text>
</comment>
<sequence length="235" mass="27248">MAHVIVDQLDEIETKLLGVTGRFEQMQETLKSKIESPDIKKYTQQSASCEQTMKSDFFVIAAACKNNGIGYLNRLPWKLKKEMAYFNKMTTESPELAHKNIVIMGRKTWSSIPPKYRPMKDRTNVVLSRTVSTIEDRDSVDHIFSSLPDALEGVSQLRNKGQVWVIGGQSIYEEALRLPQCKRIYLTRIDREFECDTFFPELDESVYKLTSDPAVPEEEQEEEDVKYRFTVYERV</sequence>
<reference evidence="10" key="1">
    <citation type="submission" date="2022-12" db="EMBL/GenBank/DDBJ databases">
        <title>Chromosome-Level Genome Assembly of Japanese Cedar (Cryptomeriajaponica D. Don).</title>
        <authorList>
            <person name="Fujino T."/>
            <person name="Yamaguchi K."/>
            <person name="Yokoyama T."/>
            <person name="Hamanaka T."/>
            <person name="Harazono Y."/>
            <person name="Kamada H."/>
            <person name="Kobayashi W."/>
            <person name="Ujino-Ihara T."/>
            <person name="Uchiyama K."/>
            <person name="Matsumoto A."/>
            <person name="Izuno A."/>
            <person name="Tsumura Y."/>
            <person name="Toyoda A."/>
            <person name="Shigenobu S."/>
            <person name="Moriguchi Y."/>
            <person name="Ueno S."/>
            <person name="Kasahara M."/>
        </authorList>
    </citation>
    <scope>NUCLEOTIDE SEQUENCE</scope>
</reference>
<keyword evidence="4" id="KW-0554">One-carbon metabolism</keyword>
<dbReference type="PROSITE" id="PS00075">
    <property type="entry name" value="DHFR_1"/>
    <property type="match status" value="1"/>
</dbReference>
<dbReference type="GO" id="GO:0050661">
    <property type="term" value="F:NADP binding"/>
    <property type="evidence" value="ECO:0007669"/>
    <property type="project" value="InterPro"/>
</dbReference>
<feature type="domain" description="DHFR" evidence="9">
    <location>
        <begin position="56"/>
        <end position="234"/>
    </location>
</feature>
<dbReference type="GO" id="GO:0046452">
    <property type="term" value="P:dihydrofolate metabolic process"/>
    <property type="evidence" value="ECO:0007669"/>
    <property type="project" value="TreeGrafter"/>
</dbReference>
<proteinExistence type="inferred from homology"/>
<evidence type="ECO:0000256" key="3">
    <source>
        <dbReference type="ARBA" id="ARBA00012856"/>
    </source>
</evidence>
<dbReference type="EMBL" id="BSEH01001002">
    <property type="protein sequence ID" value="GLJ59518.1"/>
    <property type="molecule type" value="Genomic_DNA"/>
</dbReference>
<comment type="caution">
    <text evidence="10">The sequence shown here is derived from an EMBL/GenBank/DDBJ whole genome shotgun (WGS) entry which is preliminary data.</text>
</comment>
<keyword evidence="6" id="KW-0560">Oxidoreductase</keyword>
<dbReference type="PROSITE" id="PS51330">
    <property type="entry name" value="DHFR_2"/>
    <property type="match status" value="1"/>
</dbReference>
<protein>
    <recommendedName>
        <fullName evidence="3">dihydrofolate reductase</fullName>
        <ecNumber evidence="3">1.5.1.3</ecNumber>
    </recommendedName>
</protein>
<comment type="catalytic activity">
    <reaction evidence="7">
        <text>(6S)-5,6,7,8-tetrahydrofolate + NADP(+) = 7,8-dihydrofolate + NADPH + H(+)</text>
        <dbReference type="Rhea" id="RHEA:15009"/>
        <dbReference type="ChEBI" id="CHEBI:15378"/>
        <dbReference type="ChEBI" id="CHEBI:57451"/>
        <dbReference type="ChEBI" id="CHEBI:57453"/>
        <dbReference type="ChEBI" id="CHEBI:57783"/>
        <dbReference type="ChEBI" id="CHEBI:58349"/>
        <dbReference type="EC" id="1.5.1.3"/>
    </reaction>
</comment>
<dbReference type="GO" id="GO:0046655">
    <property type="term" value="P:folic acid metabolic process"/>
    <property type="evidence" value="ECO:0007669"/>
    <property type="project" value="TreeGrafter"/>
</dbReference>
<dbReference type="AlphaFoldDB" id="A0AAD3NV14"/>
<dbReference type="GO" id="GO:0004146">
    <property type="term" value="F:dihydrofolate reductase activity"/>
    <property type="evidence" value="ECO:0007669"/>
    <property type="project" value="UniProtKB-EC"/>
</dbReference>
<dbReference type="Proteomes" id="UP001234787">
    <property type="component" value="Unassembled WGS sequence"/>
</dbReference>
<dbReference type="GO" id="GO:0006730">
    <property type="term" value="P:one-carbon metabolic process"/>
    <property type="evidence" value="ECO:0007669"/>
    <property type="project" value="UniProtKB-KW"/>
</dbReference>
<evidence type="ECO:0000256" key="5">
    <source>
        <dbReference type="ARBA" id="ARBA00022857"/>
    </source>
</evidence>
<dbReference type="GO" id="GO:0046654">
    <property type="term" value="P:tetrahydrofolate biosynthetic process"/>
    <property type="evidence" value="ECO:0007669"/>
    <property type="project" value="InterPro"/>
</dbReference>
<organism evidence="10 11">
    <name type="scientific">Cryptomeria japonica</name>
    <name type="common">Japanese cedar</name>
    <name type="synonym">Cupressus japonica</name>
    <dbReference type="NCBI Taxonomy" id="3369"/>
    <lineage>
        <taxon>Eukaryota</taxon>
        <taxon>Viridiplantae</taxon>
        <taxon>Streptophyta</taxon>
        <taxon>Embryophyta</taxon>
        <taxon>Tracheophyta</taxon>
        <taxon>Spermatophyta</taxon>
        <taxon>Pinopsida</taxon>
        <taxon>Pinidae</taxon>
        <taxon>Conifers II</taxon>
        <taxon>Cupressales</taxon>
        <taxon>Cupressaceae</taxon>
        <taxon>Cryptomeria</taxon>
    </lineage>
</organism>
<dbReference type="InterPro" id="IPR001796">
    <property type="entry name" value="DHFR_dom"/>
</dbReference>
<dbReference type="GO" id="GO:0005739">
    <property type="term" value="C:mitochondrion"/>
    <property type="evidence" value="ECO:0007669"/>
    <property type="project" value="TreeGrafter"/>
</dbReference>
<dbReference type="FunFam" id="3.40.430.10:FF:000002">
    <property type="entry name" value="Dihydrofolate reductase"/>
    <property type="match status" value="1"/>
</dbReference>
<name>A0AAD3NV14_CRYJA</name>
<dbReference type="Pfam" id="PF00186">
    <property type="entry name" value="DHFR_1"/>
    <property type="match status" value="1"/>
</dbReference>
<evidence type="ECO:0000256" key="4">
    <source>
        <dbReference type="ARBA" id="ARBA00022563"/>
    </source>
</evidence>
<evidence type="ECO:0000313" key="11">
    <source>
        <dbReference type="Proteomes" id="UP001234787"/>
    </source>
</evidence>